<accession>A0A2N5GNC2</accession>
<dbReference type="PROSITE" id="PS50263">
    <property type="entry name" value="CN_HYDROLASE"/>
    <property type="match status" value="1"/>
</dbReference>
<dbReference type="Proteomes" id="UP000234951">
    <property type="component" value="Unassembled WGS sequence"/>
</dbReference>
<reference evidence="3 5" key="1">
    <citation type="submission" date="2017-11" db="EMBL/GenBank/DDBJ databases">
        <title>Comparitive Functional Genomics of Dry Heat Resistant strains isolated from the Viking Spacecraft.</title>
        <authorList>
            <person name="Seuylemezian A."/>
            <person name="Cooper K."/>
            <person name="Vaishampayan P."/>
        </authorList>
    </citation>
    <scope>NUCLEOTIDE SEQUENCE [LARGE SCALE GENOMIC DNA]</scope>
    <source>
        <strain evidence="3 5">M4.6</strain>
    </source>
</reference>
<dbReference type="OrthoDB" id="9811121at2"/>
<dbReference type="CDD" id="cd07197">
    <property type="entry name" value="nitrilase"/>
    <property type="match status" value="1"/>
</dbReference>
<evidence type="ECO:0000313" key="6">
    <source>
        <dbReference type="Proteomes" id="UP000235114"/>
    </source>
</evidence>
<dbReference type="EMBL" id="PGVD01000032">
    <property type="protein sequence ID" value="PLR96454.1"/>
    <property type="molecule type" value="Genomic_DNA"/>
</dbReference>
<dbReference type="Pfam" id="PF00795">
    <property type="entry name" value="CN_hydrolase"/>
    <property type="match status" value="1"/>
</dbReference>
<evidence type="ECO:0000313" key="3">
    <source>
        <dbReference type="EMBL" id="PLR83768.1"/>
    </source>
</evidence>
<dbReference type="PANTHER" id="PTHR43674:SF16">
    <property type="entry name" value="CARBON-NITROGEN FAMILY, PUTATIVE (AFU_ORTHOLOGUE AFUA_5G02350)-RELATED"/>
    <property type="match status" value="1"/>
</dbReference>
<dbReference type="EMBL" id="PGVA01000016">
    <property type="protein sequence ID" value="PLR83768.1"/>
    <property type="molecule type" value="Genomic_DNA"/>
</dbReference>
<feature type="domain" description="CN hydrolase" evidence="2">
    <location>
        <begin position="9"/>
        <end position="275"/>
    </location>
</feature>
<dbReference type="InterPro" id="IPR036526">
    <property type="entry name" value="C-N_Hydrolase_sf"/>
</dbReference>
<evidence type="ECO:0000259" key="2">
    <source>
        <dbReference type="PROSITE" id="PS50263"/>
    </source>
</evidence>
<evidence type="ECO:0000256" key="1">
    <source>
        <dbReference type="ARBA" id="ARBA00022801"/>
    </source>
</evidence>
<dbReference type="InterPro" id="IPR003010">
    <property type="entry name" value="C-N_Hydrolase"/>
</dbReference>
<evidence type="ECO:0000313" key="5">
    <source>
        <dbReference type="Proteomes" id="UP000234951"/>
    </source>
</evidence>
<dbReference type="Proteomes" id="UP000235114">
    <property type="component" value="Unassembled WGS sequence"/>
</dbReference>
<sequence>MTRRRCLVMKLTIVGLQSGPNLNGESYTDRLEMLAAQFDHAIHDNPGTDLVVFPELMTTPYFCPIDDQSFFELAEPLLGETFTFFSQKARDSGVYVVITIFEKYADDQNTSYYNTAIMISDAGEYIGSYRKTHIPKLALPTLTTDETRYFKRGTEFPVFDVKGYKVGILICFDRSFPEAARALALQGAELIIIPTAAGGEERKAAWLSECQARARENGLYVVGVNKAGDETLKAEGRELTSRFFGLSCAFDPSGNAVQPHLDSEPWKHIILEIDGKKVEEQRNRLNFLDFLQGDLYHSYSSEVQKVRKYEIKRETVPLFGPKGVVTID</sequence>
<gene>
    <name evidence="3" type="ORF">CU635_08495</name>
    <name evidence="4" type="ORF">CVD25_12075</name>
</gene>
<dbReference type="SUPFAM" id="SSF56317">
    <property type="entry name" value="Carbon-nitrogen hydrolase"/>
    <property type="match status" value="1"/>
</dbReference>
<dbReference type="GO" id="GO:0016811">
    <property type="term" value="F:hydrolase activity, acting on carbon-nitrogen (but not peptide) bonds, in linear amides"/>
    <property type="evidence" value="ECO:0007669"/>
    <property type="project" value="TreeGrafter"/>
</dbReference>
<dbReference type="AlphaFoldDB" id="A0A2N5GNC2"/>
<organism evidence="3 5">
    <name type="scientific">Bacillus canaveralius</name>
    <dbReference type="NCBI Taxonomy" id="1403243"/>
    <lineage>
        <taxon>Bacteria</taxon>
        <taxon>Bacillati</taxon>
        <taxon>Bacillota</taxon>
        <taxon>Bacilli</taxon>
        <taxon>Bacillales</taxon>
        <taxon>Bacillaceae</taxon>
        <taxon>Bacillus</taxon>
    </lineage>
</organism>
<keyword evidence="6" id="KW-1185">Reference proteome</keyword>
<comment type="caution">
    <text evidence="3">The sequence shown here is derived from an EMBL/GenBank/DDBJ whole genome shotgun (WGS) entry which is preliminary data.</text>
</comment>
<dbReference type="InterPro" id="IPR050345">
    <property type="entry name" value="Aliph_Amidase/BUP"/>
</dbReference>
<proteinExistence type="predicted"/>
<dbReference type="Gene3D" id="3.60.110.10">
    <property type="entry name" value="Carbon-nitrogen hydrolase"/>
    <property type="match status" value="1"/>
</dbReference>
<evidence type="ECO:0000313" key="4">
    <source>
        <dbReference type="EMBL" id="PLR96454.1"/>
    </source>
</evidence>
<name>A0A2N5GNC2_9BACI</name>
<keyword evidence="1" id="KW-0378">Hydrolase</keyword>
<protein>
    <recommendedName>
        <fullName evidence="2">CN hydrolase domain-containing protein</fullName>
    </recommendedName>
</protein>
<dbReference type="PANTHER" id="PTHR43674">
    <property type="entry name" value="NITRILASE C965.09-RELATED"/>
    <property type="match status" value="1"/>
</dbReference>
<reference evidence="4 6" key="2">
    <citation type="submission" date="2017-12" db="EMBL/GenBank/DDBJ databases">
        <title>Comparative Functional Genomics of Dry Heat Resistant strains isolated from the Viking Spacecraft.</title>
        <authorList>
            <person name="Seuylemezian A."/>
            <person name="Cooper K."/>
            <person name="Vaishampayan P."/>
        </authorList>
    </citation>
    <scope>NUCLEOTIDE SEQUENCE [LARGE SCALE GENOMIC DNA]</scope>
    <source>
        <strain evidence="4 6">ATCC 29669</strain>
    </source>
</reference>